<feature type="domain" description="NADH:ubiquinone oxidoreductase 30kDa subunit" evidence="1">
    <location>
        <begin position="15"/>
        <end position="97"/>
    </location>
</feature>
<dbReference type="AlphaFoldDB" id="A0A1G5S1Q5"/>
<gene>
    <name evidence="2" type="ORF">SAMN02910350_02099</name>
</gene>
<evidence type="ECO:0000313" key="3">
    <source>
        <dbReference type="Proteomes" id="UP000199428"/>
    </source>
</evidence>
<dbReference type="RefSeq" id="WP_090163320.1">
    <property type="nucleotide sequence ID" value="NZ_FMWK01000012.1"/>
</dbReference>
<reference evidence="2 3" key="1">
    <citation type="submission" date="2016-10" db="EMBL/GenBank/DDBJ databases">
        <authorList>
            <person name="de Groot N.N."/>
        </authorList>
    </citation>
    <scope>NUCLEOTIDE SEQUENCE [LARGE SCALE GENOMIC DNA]</scope>
    <source>
        <strain evidence="2 3">DSM 10317</strain>
    </source>
</reference>
<dbReference type="InterPro" id="IPR001268">
    <property type="entry name" value="NADH_UbQ_OxRdtase_30kDa_su"/>
</dbReference>
<protein>
    <submittedName>
        <fullName evidence="2">Ech hydrogenase subunit D</fullName>
    </submittedName>
</protein>
<dbReference type="EMBL" id="FMWK01000012">
    <property type="protein sequence ID" value="SCZ80067.1"/>
    <property type="molecule type" value="Genomic_DNA"/>
</dbReference>
<dbReference type="InterPro" id="IPR037232">
    <property type="entry name" value="NADH_quin_OxRdtase_su_C/D-like"/>
</dbReference>
<dbReference type="SUPFAM" id="SSF143243">
    <property type="entry name" value="Nqo5-like"/>
    <property type="match status" value="1"/>
</dbReference>
<organism evidence="2 3">
    <name type="scientific">Pseudobutyrivibrio xylanivorans</name>
    <dbReference type="NCBI Taxonomy" id="185007"/>
    <lineage>
        <taxon>Bacteria</taxon>
        <taxon>Bacillati</taxon>
        <taxon>Bacillota</taxon>
        <taxon>Clostridia</taxon>
        <taxon>Lachnospirales</taxon>
        <taxon>Lachnospiraceae</taxon>
        <taxon>Pseudobutyrivibrio</taxon>
    </lineage>
</organism>
<accession>A0A1G5S1Q5</accession>
<sequence length="120" mass="14423">MQELKKDLYLIDKAELLQVIMEKKNALWRLCQICCSYPKAENHYEITYSFANGYEFANYRLVVEREEEVPSISRVYKSAIYYENEMHELWGLNVDNIKVDMHDKLYRIDVETPFLEKEGE</sequence>
<proteinExistence type="predicted"/>
<dbReference type="GO" id="GO:0008137">
    <property type="term" value="F:NADH dehydrogenase (ubiquinone) activity"/>
    <property type="evidence" value="ECO:0007669"/>
    <property type="project" value="InterPro"/>
</dbReference>
<evidence type="ECO:0000259" key="1">
    <source>
        <dbReference type="Pfam" id="PF00329"/>
    </source>
</evidence>
<dbReference type="Pfam" id="PF00329">
    <property type="entry name" value="Complex1_30kDa"/>
    <property type="match status" value="1"/>
</dbReference>
<dbReference type="Gene3D" id="3.30.460.80">
    <property type="entry name" value="NADH:ubiquinone oxidoreductase, 30kDa subunit"/>
    <property type="match status" value="1"/>
</dbReference>
<name>A0A1G5S1Q5_PSEXY</name>
<dbReference type="Proteomes" id="UP000199428">
    <property type="component" value="Unassembled WGS sequence"/>
</dbReference>
<evidence type="ECO:0000313" key="2">
    <source>
        <dbReference type="EMBL" id="SCZ80067.1"/>
    </source>
</evidence>